<dbReference type="RefSeq" id="WP_311368366.1">
    <property type="nucleotide sequence ID" value="NZ_JAVRHX010000002.1"/>
</dbReference>
<evidence type="ECO:0000313" key="3">
    <source>
        <dbReference type="Proteomes" id="UP001253545"/>
    </source>
</evidence>
<dbReference type="CDD" id="cd04301">
    <property type="entry name" value="NAT_SF"/>
    <property type="match status" value="1"/>
</dbReference>
<dbReference type="Pfam" id="PF00583">
    <property type="entry name" value="Acetyltransf_1"/>
    <property type="match status" value="1"/>
</dbReference>
<sequence length="176" mass="19802">MLTLIKPVVEFEGINLKSTYDAYINELENEERYPYPMDLDHEDFVSFVALLNDYSKGQNLPDFLVPNTTFWLIQDNEIVACSHLRHTLNKQLTEAGGHIGFGVRPSYRGKGLGKVLLEQTLQQAKLNDINAVHIHCYASNLASVGLIKSVGANLIASRALSQEKQTLLKFIYHQAL</sequence>
<accession>A0ABU2ZQE3</accession>
<protein>
    <submittedName>
        <fullName evidence="2">GNAT family N-acetyltransferase</fullName>
        <ecNumber evidence="2">2.3.1.-</ecNumber>
    </submittedName>
</protein>
<dbReference type="Gene3D" id="3.40.630.30">
    <property type="match status" value="1"/>
</dbReference>
<comment type="caution">
    <text evidence="2">The sequence shown here is derived from an EMBL/GenBank/DDBJ whole genome shotgun (WGS) entry which is preliminary data.</text>
</comment>
<dbReference type="PROSITE" id="PS51186">
    <property type="entry name" value="GNAT"/>
    <property type="match status" value="1"/>
</dbReference>
<dbReference type="EMBL" id="JAVRHX010000002">
    <property type="protein sequence ID" value="MDT0594843.1"/>
    <property type="molecule type" value="Genomic_DNA"/>
</dbReference>
<organism evidence="2 3">
    <name type="scientific">Glaciecola petra</name>
    <dbReference type="NCBI Taxonomy" id="3075602"/>
    <lineage>
        <taxon>Bacteria</taxon>
        <taxon>Pseudomonadati</taxon>
        <taxon>Pseudomonadota</taxon>
        <taxon>Gammaproteobacteria</taxon>
        <taxon>Alteromonadales</taxon>
        <taxon>Alteromonadaceae</taxon>
        <taxon>Glaciecola</taxon>
    </lineage>
</organism>
<keyword evidence="2" id="KW-0808">Transferase</keyword>
<dbReference type="EC" id="2.3.1.-" evidence="2"/>
<dbReference type="SUPFAM" id="SSF55729">
    <property type="entry name" value="Acyl-CoA N-acyltransferases (Nat)"/>
    <property type="match status" value="1"/>
</dbReference>
<evidence type="ECO:0000259" key="1">
    <source>
        <dbReference type="PROSITE" id="PS51186"/>
    </source>
</evidence>
<dbReference type="PANTHER" id="PTHR39173">
    <property type="entry name" value="ACETYLTRANSFERASE"/>
    <property type="match status" value="1"/>
</dbReference>
<reference evidence="2 3" key="1">
    <citation type="submission" date="2023-09" db="EMBL/GenBank/DDBJ databases">
        <authorList>
            <person name="Rey-Velasco X."/>
        </authorList>
    </citation>
    <scope>NUCLEOTIDE SEQUENCE [LARGE SCALE GENOMIC DNA]</scope>
    <source>
        <strain evidence="2 3">P117</strain>
    </source>
</reference>
<feature type="domain" description="N-acetyltransferase" evidence="1">
    <location>
        <begin position="34"/>
        <end position="176"/>
    </location>
</feature>
<name>A0ABU2ZQE3_9ALTE</name>
<dbReference type="InterPro" id="IPR016181">
    <property type="entry name" value="Acyl_CoA_acyltransferase"/>
</dbReference>
<dbReference type="InterPro" id="IPR000182">
    <property type="entry name" value="GNAT_dom"/>
</dbReference>
<keyword evidence="2" id="KW-0012">Acyltransferase</keyword>
<evidence type="ECO:0000313" key="2">
    <source>
        <dbReference type="EMBL" id="MDT0594843.1"/>
    </source>
</evidence>
<proteinExistence type="predicted"/>
<dbReference type="PANTHER" id="PTHR39173:SF1">
    <property type="entry name" value="ACETYLTRANSFERASE"/>
    <property type="match status" value="1"/>
</dbReference>
<dbReference type="GO" id="GO:0016746">
    <property type="term" value="F:acyltransferase activity"/>
    <property type="evidence" value="ECO:0007669"/>
    <property type="project" value="UniProtKB-KW"/>
</dbReference>
<keyword evidence="3" id="KW-1185">Reference proteome</keyword>
<gene>
    <name evidence="2" type="ORF">RM552_08335</name>
</gene>
<dbReference type="Proteomes" id="UP001253545">
    <property type="component" value="Unassembled WGS sequence"/>
</dbReference>